<dbReference type="GeneID" id="25791946"/>
<proteinExistence type="predicted"/>
<name>G9N367_HYPVG</name>
<dbReference type="EMBL" id="ABDF02000085">
    <property type="protein sequence ID" value="EHK18751.1"/>
    <property type="molecule type" value="Genomic_DNA"/>
</dbReference>
<evidence type="ECO:0000313" key="1">
    <source>
        <dbReference type="EMBL" id="EHK18751.1"/>
    </source>
</evidence>
<dbReference type="eggNOG" id="ENOG502RD9U">
    <property type="taxonomic scope" value="Eukaryota"/>
</dbReference>
<dbReference type="VEuPathDB" id="FungiDB:TRIVIDRAFT_225309"/>
<evidence type="ECO:0008006" key="3">
    <source>
        <dbReference type="Google" id="ProtNLM"/>
    </source>
</evidence>
<dbReference type="Proteomes" id="UP000007115">
    <property type="component" value="Unassembled WGS sequence"/>
</dbReference>
<evidence type="ECO:0000313" key="2">
    <source>
        <dbReference type="Proteomes" id="UP000007115"/>
    </source>
</evidence>
<gene>
    <name evidence="1" type="ORF">TRIVIDRAFT_225309</name>
</gene>
<comment type="caution">
    <text evidence="1">The sequence shown here is derived from an EMBL/GenBank/DDBJ whole genome shotgun (WGS) entry which is preliminary data.</text>
</comment>
<protein>
    <recommendedName>
        <fullName evidence="3">HNH nuclease domain-containing protein</fullName>
    </recommendedName>
</protein>
<dbReference type="RefSeq" id="XP_013952951.1">
    <property type="nucleotide sequence ID" value="XM_014097476.1"/>
</dbReference>
<keyword evidence="2" id="KW-1185">Reference proteome</keyword>
<dbReference type="HOGENOM" id="CLU_039755_2_1_1"/>
<organism evidence="1 2">
    <name type="scientific">Hypocrea virens (strain Gv29-8 / FGSC 10586)</name>
    <name type="common">Gliocladium virens</name>
    <name type="synonym">Trichoderma virens</name>
    <dbReference type="NCBI Taxonomy" id="413071"/>
    <lineage>
        <taxon>Eukaryota</taxon>
        <taxon>Fungi</taxon>
        <taxon>Dikarya</taxon>
        <taxon>Ascomycota</taxon>
        <taxon>Pezizomycotina</taxon>
        <taxon>Sordariomycetes</taxon>
        <taxon>Hypocreomycetidae</taxon>
        <taxon>Hypocreales</taxon>
        <taxon>Hypocreaceae</taxon>
        <taxon>Trichoderma</taxon>
    </lineage>
</organism>
<reference evidence="1 2" key="1">
    <citation type="journal article" date="2011" name="Genome Biol.">
        <title>Comparative genome sequence analysis underscores mycoparasitism as the ancestral life style of Trichoderma.</title>
        <authorList>
            <person name="Kubicek C.P."/>
            <person name="Herrera-Estrella A."/>
            <person name="Seidl-Seiboth V."/>
            <person name="Martinez D.A."/>
            <person name="Druzhinina I.S."/>
            <person name="Thon M."/>
            <person name="Zeilinger S."/>
            <person name="Casas-Flores S."/>
            <person name="Horwitz B.A."/>
            <person name="Mukherjee P.K."/>
            <person name="Mukherjee M."/>
            <person name="Kredics L."/>
            <person name="Alcaraz L.D."/>
            <person name="Aerts A."/>
            <person name="Antal Z."/>
            <person name="Atanasova L."/>
            <person name="Cervantes-Badillo M.G."/>
            <person name="Challacombe J."/>
            <person name="Chertkov O."/>
            <person name="McCluskey K."/>
            <person name="Coulpier F."/>
            <person name="Deshpande N."/>
            <person name="von Doehren H."/>
            <person name="Ebbole D.J."/>
            <person name="Esquivel-Naranjo E.U."/>
            <person name="Fekete E."/>
            <person name="Flipphi M."/>
            <person name="Glaser F."/>
            <person name="Gomez-Rodriguez E.Y."/>
            <person name="Gruber S."/>
            <person name="Han C."/>
            <person name="Henrissat B."/>
            <person name="Hermosa R."/>
            <person name="Hernandez-Onate M."/>
            <person name="Karaffa L."/>
            <person name="Kosti I."/>
            <person name="Le Crom S."/>
            <person name="Lindquist E."/>
            <person name="Lucas S."/>
            <person name="Luebeck M."/>
            <person name="Luebeck P.S."/>
            <person name="Margeot A."/>
            <person name="Metz B."/>
            <person name="Misra M."/>
            <person name="Nevalainen H."/>
            <person name="Omann M."/>
            <person name="Packer N."/>
            <person name="Perrone G."/>
            <person name="Uresti-Rivera E.E."/>
            <person name="Salamov A."/>
            <person name="Schmoll M."/>
            <person name="Seiboth B."/>
            <person name="Shapiro H."/>
            <person name="Sukno S."/>
            <person name="Tamayo-Ramos J.A."/>
            <person name="Tisch D."/>
            <person name="Wiest A."/>
            <person name="Wilkinson H.H."/>
            <person name="Zhang M."/>
            <person name="Coutinho P.M."/>
            <person name="Kenerley C.M."/>
            <person name="Monte E."/>
            <person name="Baker S.E."/>
            <person name="Grigoriev I.V."/>
        </authorList>
    </citation>
    <scope>NUCLEOTIDE SEQUENCE [LARGE SCALE GENOMIC DNA]</scope>
    <source>
        <strain evidence="2">Gv29-8 / FGSC 10586</strain>
    </source>
</reference>
<dbReference type="OrthoDB" id="5416097at2759"/>
<sequence length="394" mass="45011">MDHLFWDGRIRIAMEDYLYSKNTSLEAKQALLRYIETSPNFANPDPIINLEEYDLRLMFIPDLQRSYRKFTSSQRNNDGNFQFTTLQMSYLLLIPLGKLSDLVRNPMATIVPWLNLETYISFMVRGRILDNVSTGTRAVSQTPPSSSCSQLTDDTISICRNTDERDKCIARDNGACILTGAAFPDVCPILPFSINANDEGLAHYRTQHSLAMSLVDEKYLVNIPNLLGSELGCSDKVWNMLCLHPALRQWWEKCLFGLKCLRIIPSPKSDGKCTIQLQFHWMPRNGLDPQVYAQPDRDTFEKMLQIMSPQEEDLTTELRNPCSQRLKTGNVFSLIMPEEDATKMKGMIDIQWANVKLATISGAAGNWELLEHSPHEFDANPDPVVYWDDGWSRE</sequence>
<dbReference type="AlphaFoldDB" id="G9N367"/>
<accession>G9N367</accession>
<dbReference type="InParanoid" id="G9N367"/>